<feature type="domain" description="NodB homology" evidence="10">
    <location>
        <begin position="272"/>
        <end position="452"/>
    </location>
</feature>
<keyword evidence="4" id="KW-0624">Polysaccharide degradation</keyword>
<keyword evidence="4" id="KW-0146">Chitin degradation</keyword>
<dbReference type="InterPro" id="IPR002509">
    <property type="entry name" value="NODB_dom"/>
</dbReference>
<comment type="cofactor">
    <cofactor evidence="1">
        <name>Co(2+)</name>
        <dbReference type="ChEBI" id="CHEBI:48828"/>
    </cofactor>
</comment>
<evidence type="ECO:0000256" key="3">
    <source>
        <dbReference type="ARBA" id="ARBA00022801"/>
    </source>
</evidence>
<feature type="chain" id="PRO_5022724481" description="chitin deacetylase" evidence="9">
    <location>
        <begin position="26"/>
        <end position="467"/>
    </location>
</feature>
<organism evidence="11 12">
    <name type="scientific">Magnusiomyces paraingens</name>
    <dbReference type="NCBI Taxonomy" id="2606893"/>
    <lineage>
        <taxon>Eukaryota</taxon>
        <taxon>Fungi</taxon>
        <taxon>Dikarya</taxon>
        <taxon>Ascomycota</taxon>
        <taxon>Saccharomycotina</taxon>
        <taxon>Dipodascomycetes</taxon>
        <taxon>Dipodascales</taxon>
        <taxon>Dipodascaceae</taxon>
        <taxon>Magnusiomyces</taxon>
    </lineage>
</organism>
<keyword evidence="12" id="KW-1185">Reference proteome</keyword>
<dbReference type="Pfam" id="PF01522">
    <property type="entry name" value="Polysacc_deac_1"/>
    <property type="match status" value="1"/>
</dbReference>
<sequence length="467" mass="52626">MVVLTPLNKASATLVAFLALSIANASAPAGSGTQAYIAAANAEVSPLVYQNPSLDLKKRGFTFTDSEPESYEDEDEENDEDRPRGRLVRAESILRRLMSFPSDLKKNFMSQSYRTEATSEDTEEVEDKRWVDELVDEEDYYGDEFENDAFEEDDDYDDCDNGNDDDDGSQWHTKKASAHLDRSSGFNRPVRTRFSRETSQGLAPFPKWLADITHLTQWPGRDAPFIPMAGINLTGIPDVPRRELGDCTKVTLEHCSFDCYRCMAVDEMMTCSVMSQTFDDGPSPGTPKLLDHLPTKTTFFTQGINVVRFPDTFREQHAKGHLLASHTWSHSNLAGVSNEEITAQIQWSIWAMNATAGIIPKFFRPPYGASDNRVRAIIRQFGLMSVFWDHDTFDWQVNDKKKTPEQVILDVKGWKQDLSKGGIILEHDSTIDTVNLGVDVAKVLGSNQFTVADCINSKWYQTNVTWQ</sequence>
<dbReference type="RefSeq" id="XP_031853619.1">
    <property type="nucleotide sequence ID" value="XM_031997728.1"/>
</dbReference>
<keyword evidence="3" id="KW-0378">Hydrolase</keyword>
<proteinExistence type="predicted"/>
<feature type="compositionally biased region" description="Acidic residues" evidence="8">
    <location>
        <begin position="66"/>
        <end position="80"/>
    </location>
</feature>
<evidence type="ECO:0000256" key="7">
    <source>
        <dbReference type="ARBA" id="ARBA00048494"/>
    </source>
</evidence>
<accession>A0A5E8BJN7</accession>
<keyword evidence="5" id="KW-0170">Cobalt</keyword>
<comment type="catalytic activity">
    <reaction evidence="7">
        <text>[(1-&gt;4)-N-acetyl-beta-D-glucosaminyl](n) + n H2O = chitosan + n acetate</text>
        <dbReference type="Rhea" id="RHEA:10464"/>
        <dbReference type="Rhea" id="RHEA-COMP:9593"/>
        <dbReference type="Rhea" id="RHEA-COMP:9597"/>
        <dbReference type="ChEBI" id="CHEBI:15377"/>
        <dbReference type="ChEBI" id="CHEBI:17029"/>
        <dbReference type="ChEBI" id="CHEBI:30089"/>
        <dbReference type="ChEBI" id="CHEBI:57704"/>
        <dbReference type="EC" id="3.5.1.41"/>
    </reaction>
    <physiologicalReaction direction="left-to-right" evidence="7">
        <dbReference type="Rhea" id="RHEA:10465"/>
    </physiologicalReaction>
</comment>
<keyword evidence="2" id="KW-0479">Metal-binding</keyword>
<feature type="region of interest" description="Disordered" evidence="8">
    <location>
        <begin position="64"/>
        <end position="84"/>
    </location>
</feature>
<dbReference type="SUPFAM" id="SSF88713">
    <property type="entry name" value="Glycoside hydrolase/deacetylase"/>
    <property type="match status" value="1"/>
</dbReference>
<dbReference type="GO" id="GO:0030476">
    <property type="term" value="P:ascospore wall assembly"/>
    <property type="evidence" value="ECO:0007669"/>
    <property type="project" value="TreeGrafter"/>
</dbReference>
<dbReference type="InterPro" id="IPR011330">
    <property type="entry name" value="Glyco_hydro/deAcase_b/a-brl"/>
</dbReference>
<dbReference type="AlphaFoldDB" id="A0A5E8BJN7"/>
<protein>
    <recommendedName>
        <fullName evidence="6">chitin deacetylase</fullName>
        <ecNumber evidence="6">3.5.1.41</ecNumber>
    </recommendedName>
</protein>
<dbReference type="InterPro" id="IPR050248">
    <property type="entry name" value="Polysacc_deacetylase_ArnD"/>
</dbReference>
<feature type="region of interest" description="Disordered" evidence="8">
    <location>
        <begin position="147"/>
        <end position="184"/>
    </location>
</feature>
<evidence type="ECO:0000256" key="5">
    <source>
        <dbReference type="ARBA" id="ARBA00023285"/>
    </source>
</evidence>
<dbReference type="GeneID" id="43581828"/>
<dbReference type="GO" id="GO:0005975">
    <property type="term" value="P:carbohydrate metabolic process"/>
    <property type="evidence" value="ECO:0007669"/>
    <property type="project" value="InterPro"/>
</dbReference>
<evidence type="ECO:0000256" key="1">
    <source>
        <dbReference type="ARBA" id="ARBA00001941"/>
    </source>
</evidence>
<gene>
    <name evidence="11" type="ORF">SAPINGB_P003010</name>
</gene>
<feature type="signal peptide" evidence="9">
    <location>
        <begin position="1"/>
        <end position="25"/>
    </location>
</feature>
<reference evidence="11 12" key="1">
    <citation type="submission" date="2019-09" db="EMBL/GenBank/DDBJ databases">
        <authorList>
            <person name="Brejova B."/>
        </authorList>
    </citation>
    <scope>NUCLEOTIDE SEQUENCE [LARGE SCALE GENOMIC DNA]</scope>
</reference>
<keyword evidence="9" id="KW-0732">Signal</keyword>
<dbReference type="GO" id="GO:0005628">
    <property type="term" value="C:prospore membrane"/>
    <property type="evidence" value="ECO:0007669"/>
    <property type="project" value="TreeGrafter"/>
</dbReference>
<evidence type="ECO:0000313" key="11">
    <source>
        <dbReference type="EMBL" id="VVT51179.1"/>
    </source>
</evidence>
<evidence type="ECO:0000313" key="12">
    <source>
        <dbReference type="Proteomes" id="UP000398389"/>
    </source>
</evidence>
<dbReference type="GO" id="GO:0046872">
    <property type="term" value="F:metal ion binding"/>
    <property type="evidence" value="ECO:0007669"/>
    <property type="project" value="UniProtKB-KW"/>
</dbReference>
<dbReference type="PANTHER" id="PTHR10587">
    <property type="entry name" value="GLYCOSYL TRANSFERASE-RELATED"/>
    <property type="match status" value="1"/>
</dbReference>
<evidence type="ECO:0000259" key="10">
    <source>
        <dbReference type="PROSITE" id="PS51677"/>
    </source>
</evidence>
<dbReference type="EC" id="3.5.1.41" evidence="6"/>
<dbReference type="GO" id="GO:0004099">
    <property type="term" value="F:chitin deacetylase activity"/>
    <property type="evidence" value="ECO:0007669"/>
    <property type="project" value="UniProtKB-EC"/>
</dbReference>
<dbReference type="PROSITE" id="PS51677">
    <property type="entry name" value="NODB"/>
    <property type="match status" value="1"/>
</dbReference>
<dbReference type="Proteomes" id="UP000398389">
    <property type="component" value="Unassembled WGS sequence"/>
</dbReference>
<name>A0A5E8BJN7_9ASCO</name>
<keyword evidence="4" id="KW-0119">Carbohydrate metabolism</keyword>
<dbReference type="Gene3D" id="3.20.20.370">
    <property type="entry name" value="Glycoside hydrolase/deacetylase"/>
    <property type="match status" value="1"/>
</dbReference>
<evidence type="ECO:0000256" key="2">
    <source>
        <dbReference type="ARBA" id="ARBA00022723"/>
    </source>
</evidence>
<evidence type="ECO:0000256" key="6">
    <source>
        <dbReference type="ARBA" id="ARBA00024056"/>
    </source>
</evidence>
<dbReference type="EMBL" id="CABVLU010000002">
    <property type="protein sequence ID" value="VVT51179.1"/>
    <property type="molecule type" value="Genomic_DNA"/>
</dbReference>
<evidence type="ECO:0000256" key="8">
    <source>
        <dbReference type="SAM" id="MobiDB-lite"/>
    </source>
</evidence>
<dbReference type="OrthoDB" id="2125469at2759"/>
<feature type="compositionally biased region" description="Acidic residues" evidence="8">
    <location>
        <begin position="147"/>
        <end position="168"/>
    </location>
</feature>
<evidence type="ECO:0000256" key="4">
    <source>
        <dbReference type="ARBA" id="ARBA00023024"/>
    </source>
</evidence>
<evidence type="ECO:0000256" key="9">
    <source>
        <dbReference type="SAM" id="SignalP"/>
    </source>
</evidence>
<dbReference type="PANTHER" id="PTHR10587:SF133">
    <property type="entry name" value="CHITIN DEACETYLASE 1-RELATED"/>
    <property type="match status" value="1"/>
</dbReference>
<dbReference type="GO" id="GO:0006032">
    <property type="term" value="P:chitin catabolic process"/>
    <property type="evidence" value="ECO:0007669"/>
    <property type="project" value="UniProtKB-KW"/>
</dbReference>